<feature type="transmembrane region" description="Helical" evidence="1">
    <location>
        <begin position="160"/>
        <end position="180"/>
    </location>
</feature>
<evidence type="ECO:0000313" key="3">
    <source>
        <dbReference type="Proteomes" id="UP000198815"/>
    </source>
</evidence>
<dbReference type="RefSeq" id="WP_091970947.1">
    <property type="nucleotide sequence ID" value="NZ_FOGZ01000026.1"/>
</dbReference>
<dbReference type="Proteomes" id="UP000198815">
    <property type="component" value="Unassembled WGS sequence"/>
</dbReference>
<sequence>MIQYLDNRRIFLTGAISGALAGLVAFIFARIFAEPQIQLAIDYEGARDEVQEAVDKLNAAAGIKFPEPGPDIEIFSRGIQRNIGIAAGMVLMGLAFGLLIAIAFRLILQLTEGRPPLSGRLTLVLIGLLGWVVVFAVPALKYPPNPPAIGHYFTIHQRGNLYLLTVLSSVVLAIGAAFLARRLAKTMNVWTAVFIAGAGYLAVIGIIFALLPNLGSLSQNVQYFGSSVTYGSGDAAVTIPVTTETPLALRDPSGNYLFPGFPADVLSRFRLYSFIAQAILWLGASLIMGTWLTRVPKGAVKHQNATTAVGV</sequence>
<keyword evidence="1" id="KW-0472">Membrane</keyword>
<dbReference type="Pfam" id="PF09490">
    <property type="entry name" value="CbtA"/>
    <property type="match status" value="1"/>
</dbReference>
<dbReference type="SUPFAM" id="SSF103473">
    <property type="entry name" value="MFS general substrate transporter"/>
    <property type="match status" value="1"/>
</dbReference>
<dbReference type="InterPro" id="IPR012666">
    <property type="entry name" value="CbtA_put"/>
</dbReference>
<keyword evidence="1" id="KW-1133">Transmembrane helix</keyword>
<accession>A0A1H9TQH9</accession>
<feature type="transmembrane region" description="Helical" evidence="1">
    <location>
        <begin position="192"/>
        <end position="211"/>
    </location>
</feature>
<dbReference type="STRING" id="64702.SAMN05443377_12636"/>
<organism evidence="2 3">
    <name type="scientific">Propionibacterium cyclohexanicum</name>
    <dbReference type="NCBI Taxonomy" id="64702"/>
    <lineage>
        <taxon>Bacteria</taxon>
        <taxon>Bacillati</taxon>
        <taxon>Actinomycetota</taxon>
        <taxon>Actinomycetes</taxon>
        <taxon>Propionibacteriales</taxon>
        <taxon>Propionibacteriaceae</taxon>
        <taxon>Propionibacterium</taxon>
    </lineage>
</organism>
<evidence type="ECO:0000256" key="1">
    <source>
        <dbReference type="SAM" id="Phobius"/>
    </source>
</evidence>
<keyword evidence="3" id="KW-1185">Reference proteome</keyword>
<feature type="transmembrane region" description="Helical" evidence="1">
    <location>
        <begin position="83"/>
        <end position="108"/>
    </location>
</feature>
<dbReference type="OrthoDB" id="6851830at2"/>
<dbReference type="AlphaFoldDB" id="A0A1H9TQH9"/>
<protein>
    <submittedName>
        <fullName evidence="2">Uncharacterized membrane protein, predicted cobalt tansporter CbtA</fullName>
    </submittedName>
</protein>
<dbReference type="EMBL" id="FOGZ01000026">
    <property type="protein sequence ID" value="SER99274.1"/>
    <property type="molecule type" value="Genomic_DNA"/>
</dbReference>
<feature type="transmembrane region" description="Helical" evidence="1">
    <location>
        <begin position="271"/>
        <end position="292"/>
    </location>
</feature>
<dbReference type="InterPro" id="IPR036259">
    <property type="entry name" value="MFS_trans_sf"/>
</dbReference>
<name>A0A1H9TQH9_9ACTN</name>
<feature type="transmembrane region" description="Helical" evidence="1">
    <location>
        <begin position="12"/>
        <end position="33"/>
    </location>
</feature>
<keyword evidence="1" id="KW-0812">Transmembrane</keyword>
<evidence type="ECO:0000313" key="2">
    <source>
        <dbReference type="EMBL" id="SER99274.1"/>
    </source>
</evidence>
<feature type="transmembrane region" description="Helical" evidence="1">
    <location>
        <begin position="120"/>
        <end position="140"/>
    </location>
</feature>
<reference evidence="2 3" key="1">
    <citation type="submission" date="2016-10" db="EMBL/GenBank/DDBJ databases">
        <authorList>
            <person name="de Groot N.N."/>
        </authorList>
    </citation>
    <scope>NUCLEOTIDE SEQUENCE [LARGE SCALE GENOMIC DNA]</scope>
    <source>
        <strain evidence="2 3">DSM 16859</strain>
    </source>
</reference>
<proteinExistence type="predicted"/>
<gene>
    <name evidence="2" type="ORF">SAMN05443377_12636</name>
</gene>